<comment type="similarity">
    <text evidence="6">Belongs to the bacillales FliT family.</text>
</comment>
<evidence type="ECO:0000256" key="3">
    <source>
        <dbReference type="ARBA" id="ARBA00022795"/>
    </source>
</evidence>
<evidence type="ECO:0000256" key="1">
    <source>
        <dbReference type="ARBA" id="ARBA00004514"/>
    </source>
</evidence>
<dbReference type="InterPro" id="IPR008622">
    <property type="entry name" value="FliT"/>
</dbReference>
<comment type="function">
    <text evidence="5">May act as an export chaperone for the filament capping protein FliD.</text>
</comment>
<dbReference type="Pfam" id="PF05400">
    <property type="entry name" value="FliT"/>
    <property type="match status" value="1"/>
</dbReference>
<accession>A0A4Q0VA42</accession>
<protein>
    <recommendedName>
        <fullName evidence="7">Flagellar protein FliT</fullName>
    </recommendedName>
</protein>
<evidence type="ECO:0000256" key="7">
    <source>
        <dbReference type="ARBA" id="ARBA00093797"/>
    </source>
</evidence>
<evidence type="ECO:0000256" key="5">
    <source>
        <dbReference type="ARBA" id="ARBA00093765"/>
    </source>
</evidence>
<comment type="subcellular location">
    <subcellularLocation>
        <location evidence="1">Cytoplasm</location>
        <location evidence="1">Cytosol</location>
    </subcellularLocation>
</comment>
<sequence>MDLKTYLEEFRDITLDTIDAFKKEEYELGDKLLDKRRKTIGRIEEIEYTIEEFRALDGEFQLRDLNKELEYTIEKERQKIRKELDEINLRRSTNNGYNTQNKSVIFSRKI</sequence>
<evidence type="ECO:0000313" key="8">
    <source>
        <dbReference type="EMBL" id="RXI47044.1"/>
    </source>
</evidence>
<dbReference type="EMBL" id="QMAP01000009">
    <property type="protein sequence ID" value="RXI47044.1"/>
    <property type="molecule type" value="Genomic_DNA"/>
</dbReference>
<keyword evidence="3" id="KW-1005">Bacterial flagellum biogenesis</keyword>
<reference evidence="8 9" key="1">
    <citation type="submission" date="2018-06" db="EMBL/GenBank/DDBJ databases">
        <title>Genome conservation of Clostridium tetani.</title>
        <authorList>
            <person name="Bruggemann H."/>
            <person name="Popoff M.R."/>
        </authorList>
    </citation>
    <scope>NUCLEOTIDE SEQUENCE [LARGE SCALE GENOMIC DNA]</scope>
    <source>
        <strain evidence="8 9">2017.061</strain>
    </source>
</reference>
<comment type="caution">
    <text evidence="8">The sequence shown here is derived from an EMBL/GenBank/DDBJ whole genome shotgun (WGS) entry which is preliminary data.</text>
</comment>
<proteinExistence type="inferred from homology"/>
<organism evidence="8 9">
    <name type="scientific">Clostridium tetani</name>
    <dbReference type="NCBI Taxonomy" id="1513"/>
    <lineage>
        <taxon>Bacteria</taxon>
        <taxon>Bacillati</taxon>
        <taxon>Bacillota</taxon>
        <taxon>Clostridia</taxon>
        <taxon>Eubacteriales</taxon>
        <taxon>Clostridiaceae</taxon>
        <taxon>Clostridium</taxon>
    </lineage>
</organism>
<dbReference type="RefSeq" id="WP_129030689.1">
    <property type="nucleotide sequence ID" value="NZ_AP026811.1"/>
</dbReference>
<evidence type="ECO:0000256" key="2">
    <source>
        <dbReference type="ARBA" id="ARBA00022490"/>
    </source>
</evidence>
<evidence type="ECO:0000256" key="4">
    <source>
        <dbReference type="ARBA" id="ARBA00023186"/>
    </source>
</evidence>
<evidence type="ECO:0000313" key="9">
    <source>
        <dbReference type="Proteomes" id="UP000290921"/>
    </source>
</evidence>
<name>A0A4Q0VA42_CLOTA</name>
<gene>
    <name evidence="8" type="ORF">DP130_10350</name>
</gene>
<keyword evidence="4" id="KW-0143">Chaperone</keyword>
<keyword evidence="2" id="KW-0963">Cytoplasm</keyword>
<dbReference type="Proteomes" id="UP000290921">
    <property type="component" value="Unassembled WGS sequence"/>
</dbReference>
<dbReference type="AlphaFoldDB" id="A0A4Q0VA42"/>
<evidence type="ECO:0000256" key="6">
    <source>
        <dbReference type="ARBA" id="ARBA00093785"/>
    </source>
</evidence>